<name>A0A284VKU3_9EURY</name>
<comment type="similarity">
    <text evidence="1">Belongs to the UPF0175 family.</text>
</comment>
<dbReference type="PANTHER" id="PTHR37525">
    <property type="entry name" value="UPF0175 PROTEIN SSL1255"/>
    <property type="match status" value="1"/>
</dbReference>
<dbReference type="InterPro" id="IPR005368">
    <property type="entry name" value="UPF0175"/>
</dbReference>
<dbReference type="OrthoDB" id="265582at2157"/>
<evidence type="ECO:0000313" key="2">
    <source>
        <dbReference type="EMBL" id="SNQ59852.1"/>
    </source>
</evidence>
<keyword evidence="3" id="KW-1185">Reference proteome</keyword>
<dbReference type="PANTHER" id="PTHR37525:SF1">
    <property type="entry name" value="UPF0175 PROTEIN SSL1255"/>
    <property type="match status" value="1"/>
</dbReference>
<protein>
    <submittedName>
        <fullName evidence="2">Uncharacterized protein</fullName>
    </submittedName>
</protein>
<dbReference type="EMBL" id="FZMP01000044">
    <property type="protein sequence ID" value="SNQ59852.1"/>
    <property type="molecule type" value="Genomic_DNA"/>
</dbReference>
<accession>A0A284VKU3</accession>
<gene>
    <name evidence="2" type="ORF">MNV_1380039</name>
</gene>
<dbReference type="InterPro" id="IPR052264">
    <property type="entry name" value="UPF0175_domain"/>
</dbReference>
<organism evidence="2 3">
    <name type="scientific">Candidatus Methanoperedens nitratireducens</name>
    <dbReference type="NCBI Taxonomy" id="1392998"/>
    <lineage>
        <taxon>Archaea</taxon>
        <taxon>Methanobacteriati</taxon>
        <taxon>Methanobacteriota</taxon>
        <taxon>Stenosarchaea group</taxon>
        <taxon>Methanomicrobia</taxon>
        <taxon>Methanosarcinales</taxon>
        <taxon>ANME-2 cluster</taxon>
        <taxon>Candidatus Methanoperedentaceae</taxon>
        <taxon>Candidatus Methanoperedens</taxon>
    </lineage>
</organism>
<dbReference type="AlphaFoldDB" id="A0A284VKU3"/>
<reference evidence="3" key="1">
    <citation type="submission" date="2017-06" db="EMBL/GenBank/DDBJ databases">
        <authorList>
            <person name="Cremers G."/>
        </authorList>
    </citation>
    <scope>NUCLEOTIDE SEQUENCE [LARGE SCALE GENOMIC DNA]</scope>
</reference>
<dbReference type="Proteomes" id="UP000218615">
    <property type="component" value="Unassembled WGS sequence"/>
</dbReference>
<evidence type="ECO:0000256" key="1">
    <source>
        <dbReference type="ARBA" id="ARBA00005651"/>
    </source>
</evidence>
<dbReference type="Pfam" id="PF03683">
    <property type="entry name" value="UPF0175"/>
    <property type="match status" value="1"/>
</dbReference>
<proteinExistence type="inferred from homology"/>
<evidence type="ECO:0000313" key="3">
    <source>
        <dbReference type="Proteomes" id="UP000218615"/>
    </source>
</evidence>
<sequence>MEALSVDLERKVKALVSGGYYSSEIEVIKDAVKSLFRENAELNINAAIELYKKGQVSLSKAAEIAGMTTVEFKEILGKRGIVREIEARPTAEMDKKLKKYL</sequence>
<dbReference type="RefSeq" id="WP_096204152.1">
    <property type="nucleotide sequence ID" value="NZ_FZMP01000044.1"/>
</dbReference>